<dbReference type="EMBL" id="LSRF01000023">
    <property type="protein sequence ID" value="KXP10844.1"/>
    <property type="molecule type" value="Genomic_DNA"/>
</dbReference>
<dbReference type="AlphaFoldDB" id="A0A138AK55"/>
<evidence type="ECO:0000256" key="1">
    <source>
        <dbReference type="ARBA" id="ARBA00008814"/>
    </source>
</evidence>
<sequence>MRSHRNTAALAAFAALLVPVAACGSAAEEPQGRTVVVDAANGRIAVPVAPQRIVSLAPTHTETLFAIGAGKQVVAVDDQSSYPVEAPRTALSGFTPNAEAVIGYKPDLVVVSDDQHGIVAALQKVGIPVLVEPAAKDLDDALDQISDLGAATGRQADAKALTARMRAAIDESVRAAPRTAQPLSYFHELDPQLHTVTSSTFIGKVYGAFGLHDVADAADTAGTGYPQLSQEALLHADPALILLADAQCCGQTPEVVAQRPGWRDLRAVRDGTVVALPADVPSRWGPRLPDFYRAVADAVSRAAQKVPAGR</sequence>
<feature type="chain" id="PRO_5038835420" evidence="3">
    <location>
        <begin position="27"/>
        <end position="310"/>
    </location>
</feature>
<accession>A0A138AK55</accession>
<dbReference type="OrthoDB" id="6495095at2"/>
<proteinExistence type="inferred from homology"/>
<protein>
    <submittedName>
        <fullName evidence="5">ABC transporter substrate-binding protein</fullName>
    </submittedName>
</protein>
<comment type="similarity">
    <text evidence="1">Belongs to the bacterial solute-binding protein 8 family.</text>
</comment>
<name>A0A138AK55_9ACTN</name>
<dbReference type="PANTHER" id="PTHR30535">
    <property type="entry name" value="VITAMIN B12-BINDING PROTEIN"/>
    <property type="match status" value="1"/>
</dbReference>
<organism evidence="5 6">
    <name type="scientific">Tsukamurella pseudospumae</name>
    <dbReference type="NCBI Taxonomy" id="239498"/>
    <lineage>
        <taxon>Bacteria</taxon>
        <taxon>Bacillati</taxon>
        <taxon>Actinomycetota</taxon>
        <taxon>Actinomycetes</taxon>
        <taxon>Mycobacteriales</taxon>
        <taxon>Tsukamurellaceae</taxon>
        <taxon>Tsukamurella</taxon>
    </lineage>
</organism>
<dbReference type="InterPro" id="IPR054828">
    <property type="entry name" value="Vit_B12_bind_prot"/>
</dbReference>
<dbReference type="PROSITE" id="PS50983">
    <property type="entry name" value="FE_B12_PBP"/>
    <property type="match status" value="1"/>
</dbReference>
<dbReference type="CDD" id="cd01143">
    <property type="entry name" value="YvrC"/>
    <property type="match status" value="1"/>
</dbReference>
<dbReference type="NCBIfam" id="NF038402">
    <property type="entry name" value="TroA_like"/>
    <property type="match status" value="1"/>
</dbReference>
<keyword evidence="2 3" id="KW-0732">Signal</keyword>
<dbReference type="Gene3D" id="3.40.50.1980">
    <property type="entry name" value="Nitrogenase molybdenum iron protein domain"/>
    <property type="match status" value="2"/>
</dbReference>
<gene>
    <name evidence="5" type="ORF">AXK60_05585</name>
</gene>
<evidence type="ECO:0000313" key="6">
    <source>
        <dbReference type="Proteomes" id="UP000070258"/>
    </source>
</evidence>
<dbReference type="SUPFAM" id="SSF53807">
    <property type="entry name" value="Helical backbone' metal receptor"/>
    <property type="match status" value="1"/>
</dbReference>
<evidence type="ECO:0000313" key="5">
    <source>
        <dbReference type="EMBL" id="KXP10844.1"/>
    </source>
</evidence>
<evidence type="ECO:0000259" key="4">
    <source>
        <dbReference type="PROSITE" id="PS50983"/>
    </source>
</evidence>
<dbReference type="PANTHER" id="PTHR30535:SF34">
    <property type="entry name" value="MOLYBDATE-BINDING PROTEIN MOLA"/>
    <property type="match status" value="1"/>
</dbReference>
<reference evidence="6" key="1">
    <citation type="submission" date="2016-02" db="EMBL/GenBank/DDBJ databases">
        <authorList>
            <person name="Wen L."/>
            <person name="He K."/>
            <person name="Yang H."/>
        </authorList>
    </citation>
    <scope>NUCLEOTIDE SEQUENCE [LARGE SCALE GENOMIC DNA]</scope>
    <source>
        <strain evidence="6">JCM 15929</strain>
    </source>
</reference>
<dbReference type="STRING" id="239498.AXK60_05585"/>
<feature type="signal peptide" evidence="3">
    <location>
        <begin position="1"/>
        <end position="26"/>
    </location>
</feature>
<dbReference type="Proteomes" id="UP000070258">
    <property type="component" value="Unassembled WGS sequence"/>
</dbReference>
<evidence type="ECO:0000256" key="3">
    <source>
        <dbReference type="SAM" id="SignalP"/>
    </source>
</evidence>
<evidence type="ECO:0000256" key="2">
    <source>
        <dbReference type="ARBA" id="ARBA00022729"/>
    </source>
</evidence>
<dbReference type="InterPro" id="IPR050902">
    <property type="entry name" value="ABC_Transporter_SBP"/>
</dbReference>
<dbReference type="InterPro" id="IPR002491">
    <property type="entry name" value="ABC_transptr_periplasmic_BD"/>
</dbReference>
<feature type="domain" description="Fe/B12 periplasmic-binding" evidence="4">
    <location>
        <begin position="52"/>
        <end position="310"/>
    </location>
</feature>
<comment type="caution">
    <text evidence="5">The sequence shown here is derived from an EMBL/GenBank/DDBJ whole genome shotgun (WGS) entry which is preliminary data.</text>
</comment>
<dbReference type="Pfam" id="PF01497">
    <property type="entry name" value="Peripla_BP_2"/>
    <property type="match status" value="1"/>
</dbReference>
<dbReference type="GO" id="GO:0071281">
    <property type="term" value="P:cellular response to iron ion"/>
    <property type="evidence" value="ECO:0007669"/>
    <property type="project" value="TreeGrafter"/>
</dbReference>
<dbReference type="RefSeq" id="WP_068571072.1">
    <property type="nucleotide sequence ID" value="NZ_LSRF01000023.1"/>
</dbReference>